<sequence>MLKQYVFLIFALLALVFPKKLYAEESVIRVTGFNFPRNRFALVHPQGLPPPLMYGTRILYGLLKEPGYFGNSGTVTCSVEFTPFVDKVVSGALVTQDGKLVVDVFFGGLSNIELSSEEVIELKSFLTSGGVLYISGYGGENSGPQYNTLFEGLGLSDYFSYDVMSVGPYVQSETPSVQTPIIDGPFGYVEELLHGNFRRLVVNSMSGVARSKLFNEYILSETAYGKGYLIVTADRIYIDDYIRRDNDNYNYFLNLFALGCKHQPEKEISVPSFKQGISPYDGVEPYWENFIYDQGDKQDLWCGETMNECGCVVTSAAMILKKYGVNMGPYNEEVNPDSLNRFLGLFGASHSATRDEIPLTYYSSLGYMYGNVVWDAVGWYSLFARDHYPSQTILDQPIYEKYSLFSVKDHIDKGIPVILKVKTLRGGFHWVVVKGYDGERLVINDPATPDPSFGRFSTLEDFGYVPASGRSVVYFIPANTDYSSLIVKTISPIQVLLVDNFGRKTGQENTEVVEEIPESVYLFNEAQENPGRVGVLYTLGEGTYELKVYRPGSGCYELFVNETAGNTGGVVVYGANSQGQAELKSLNKSDIVCVGGNEILDFGIPANLDVKPGVETNLWYMNNKCVTPVGMILRNGFDYRRLDFSSFEFGPGRAKMIHETPKIIDLDGDNNLDVLMYFETEKVGLGIGNTRACLIGKSRGGIDFEICDNVQIVQ</sequence>
<feature type="domain" description="Peptidase C39-like" evidence="1">
    <location>
        <begin position="307"/>
        <end position="447"/>
    </location>
</feature>
<dbReference type="AlphaFoldDB" id="A0A1F8CSG8"/>
<name>A0A1F8CSG8_9BACT</name>
<evidence type="ECO:0000259" key="1">
    <source>
        <dbReference type="Pfam" id="PF13529"/>
    </source>
</evidence>
<accession>A0A1F8CSG8</accession>
<protein>
    <recommendedName>
        <fullName evidence="1">Peptidase C39-like domain-containing protein</fullName>
    </recommendedName>
</protein>
<comment type="caution">
    <text evidence="2">The sequence shown here is derived from an EMBL/GenBank/DDBJ whole genome shotgun (WGS) entry which is preliminary data.</text>
</comment>
<reference evidence="2 3" key="1">
    <citation type="journal article" date="2016" name="Nat. Commun.">
        <title>Thousands of microbial genomes shed light on interconnected biogeochemical processes in an aquifer system.</title>
        <authorList>
            <person name="Anantharaman K."/>
            <person name="Brown C.T."/>
            <person name="Hug L.A."/>
            <person name="Sharon I."/>
            <person name="Castelle C.J."/>
            <person name="Probst A.J."/>
            <person name="Thomas B.C."/>
            <person name="Singh A."/>
            <person name="Wilkins M.J."/>
            <person name="Karaoz U."/>
            <person name="Brodie E.L."/>
            <person name="Williams K.H."/>
            <person name="Hubbard S.S."/>
            <person name="Banfield J.F."/>
        </authorList>
    </citation>
    <scope>NUCLEOTIDE SEQUENCE [LARGE SCALE GENOMIC DNA]</scope>
</reference>
<dbReference type="STRING" id="1802538.A2382_00355"/>
<organism evidence="2 3">
    <name type="scientific">Candidatus Woesebacteria bacterium RIFOXYB1_FULL_38_16</name>
    <dbReference type="NCBI Taxonomy" id="1802538"/>
    <lineage>
        <taxon>Bacteria</taxon>
        <taxon>Candidatus Woeseibacteriota</taxon>
    </lineage>
</organism>
<evidence type="ECO:0000313" key="3">
    <source>
        <dbReference type="Proteomes" id="UP000178999"/>
    </source>
</evidence>
<dbReference type="EMBL" id="MGHY01000018">
    <property type="protein sequence ID" value="OGM79222.1"/>
    <property type="molecule type" value="Genomic_DNA"/>
</dbReference>
<dbReference type="Proteomes" id="UP000178999">
    <property type="component" value="Unassembled WGS sequence"/>
</dbReference>
<dbReference type="InterPro" id="IPR039564">
    <property type="entry name" value="Peptidase_C39-like"/>
</dbReference>
<proteinExistence type="predicted"/>
<dbReference type="Gene3D" id="3.90.70.10">
    <property type="entry name" value="Cysteine proteinases"/>
    <property type="match status" value="1"/>
</dbReference>
<evidence type="ECO:0000313" key="2">
    <source>
        <dbReference type="EMBL" id="OGM79222.1"/>
    </source>
</evidence>
<dbReference type="Pfam" id="PF13529">
    <property type="entry name" value="Peptidase_C39_2"/>
    <property type="match status" value="1"/>
</dbReference>
<gene>
    <name evidence="2" type="ORF">A2382_00355</name>
</gene>